<dbReference type="PANTHER" id="PTHR14150">
    <property type="entry name" value="U3 SMALL NUCLEOLAR RNA-ASSOCIATED PROTEIN 14"/>
    <property type="match status" value="1"/>
</dbReference>
<evidence type="ECO:0000256" key="1">
    <source>
        <dbReference type="ARBA" id="ARBA00004604"/>
    </source>
</evidence>
<evidence type="ECO:0000256" key="2">
    <source>
        <dbReference type="ARBA" id="ARBA00022553"/>
    </source>
</evidence>
<feature type="region of interest" description="Disordered" evidence="4">
    <location>
        <begin position="504"/>
        <end position="583"/>
    </location>
</feature>
<keyword evidence="6" id="KW-1185">Reference proteome</keyword>
<keyword evidence="2" id="KW-0597">Phosphoprotein</keyword>
<feature type="compositionally biased region" description="Basic residues" evidence="4">
    <location>
        <begin position="556"/>
        <end position="565"/>
    </location>
</feature>
<feature type="compositionally biased region" description="Basic and acidic residues" evidence="4">
    <location>
        <begin position="429"/>
        <end position="446"/>
    </location>
</feature>
<dbReference type="Proteomes" id="UP000266861">
    <property type="component" value="Unassembled WGS sequence"/>
</dbReference>
<organism evidence="5 6">
    <name type="scientific">Diversispora epigaea</name>
    <dbReference type="NCBI Taxonomy" id="1348612"/>
    <lineage>
        <taxon>Eukaryota</taxon>
        <taxon>Fungi</taxon>
        <taxon>Fungi incertae sedis</taxon>
        <taxon>Mucoromycota</taxon>
        <taxon>Glomeromycotina</taxon>
        <taxon>Glomeromycetes</taxon>
        <taxon>Diversisporales</taxon>
        <taxon>Diversisporaceae</taxon>
        <taxon>Diversispora</taxon>
    </lineage>
</organism>
<dbReference type="GO" id="GO:0032040">
    <property type="term" value="C:small-subunit processome"/>
    <property type="evidence" value="ECO:0007669"/>
    <property type="project" value="InterPro"/>
</dbReference>
<dbReference type="Pfam" id="PF04615">
    <property type="entry name" value="Utp14"/>
    <property type="match status" value="1"/>
</dbReference>
<protein>
    <submittedName>
        <fullName evidence="5">Uncharacterized protein</fullName>
    </submittedName>
</protein>
<name>A0A397J1A5_9GLOM</name>
<feature type="region of interest" description="Disordered" evidence="4">
    <location>
        <begin position="1"/>
        <end position="74"/>
    </location>
</feature>
<feature type="compositionally biased region" description="Low complexity" evidence="4">
    <location>
        <begin position="470"/>
        <end position="482"/>
    </location>
</feature>
<accession>A0A397J1A5</accession>
<evidence type="ECO:0000256" key="3">
    <source>
        <dbReference type="ARBA" id="ARBA00023242"/>
    </source>
</evidence>
<keyword evidence="3" id="KW-0539">Nucleus</keyword>
<sequence length="829" mass="95816">MSKNESSESSESSDDENKIDKLNSFISSLDTKRKRNNDNSLENRKKKRIQERTEAYEESEYNLTTRESGSSKKKVDYQDLLGAIQEETGFSGLKQKLASLESGGNKGSYKQPLPAPLPKRIQDKLNRQAAYEETKKDINKWEPIVMQNREAEHLKFPMNPVPHYQPTNNTLTGNFQPSTNLEKEVDTALIESGAKEKDIQKFEELQLSKLSVEEIIARQKELRRMRELMFREEIKAKRIAKIKSKTYRKIKRKEREKNKLSVEQFGDKETIKEEQMKLESARAQERMSLRHKNTSKWAKQTLKYGANDKSSQHAIAEQLKKHEELKRKIHDLNSDEDSDYESSSSLLSNNDGDQKEDKGMINTVKEKVFDELASFEMKTREEEEKVIPKGILGMKFMRDAIENERKINKGLIDDFVEELENENFSGSDNDDKNNNQEKQQKIKNDDNNNNNNNKIFNGRMKIGAKKKSNSDNSNNLNNLNNLDDSDDLDNLVIEKRPVIEVINSDSKKDDKKDDKKDLQSEQNKQNNDESQNKNNSNNNEENPWLQIDTTVTSKILNHKNNKRIKSSGENKSDKLISKTKKHQLKNQIKEDDVEIDVNKTFTIITTATTTQIVDNQDKVKESKKKKKKNVTSNNNTKIDKNLSDSNNENDETIKNFVHVKNSTAFSHRELVARAFANDNVVDEFVAEKQEIIQEDEPKEKDVTLPGWGSWIGKGVKQSKQKKKVVIKPLPGEGVEAKKRQDAKLDHVIINEKRIKKTKKYLSTDIPHPFETKEQYERSLRTPIGNEWNTREVFQKMITPRVITKMGCVIDPLNVPFQTTNDYADDDNED</sequence>
<gene>
    <name evidence="5" type="ORF">Glove_152g42</name>
</gene>
<evidence type="ECO:0000256" key="4">
    <source>
        <dbReference type="SAM" id="MobiDB-lite"/>
    </source>
</evidence>
<feature type="compositionally biased region" description="Low complexity" evidence="4">
    <location>
        <begin position="532"/>
        <end position="542"/>
    </location>
</feature>
<dbReference type="PANTHER" id="PTHR14150:SF12">
    <property type="entry name" value="U3 SMALL NUCLEOLAR RNA-ASSOCIATED PROTEIN 14 HOMOLOG A"/>
    <property type="match status" value="1"/>
</dbReference>
<feature type="compositionally biased region" description="Basic and acidic residues" evidence="4">
    <location>
        <begin position="566"/>
        <end position="576"/>
    </location>
</feature>
<dbReference type="AlphaFoldDB" id="A0A397J1A5"/>
<feature type="region of interest" description="Disordered" evidence="4">
    <location>
        <begin position="422"/>
        <end position="486"/>
    </location>
</feature>
<feature type="compositionally biased region" description="Low complexity" evidence="4">
    <location>
        <begin position="341"/>
        <end position="351"/>
    </location>
</feature>
<dbReference type="GO" id="GO:0006364">
    <property type="term" value="P:rRNA processing"/>
    <property type="evidence" value="ECO:0007669"/>
    <property type="project" value="InterPro"/>
</dbReference>
<dbReference type="InterPro" id="IPR006709">
    <property type="entry name" value="SSU_processome_Utp14"/>
</dbReference>
<evidence type="ECO:0000313" key="6">
    <source>
        <dbReference type="Proteomes" id="UP000266861"/>
    </source>
</evidence>
<comment type="subcellular location">
    <subcellularLocation>
        <location evidence="1">Nucleus</location>
        <location evidence="1">Nucleolus</location>
    </subcellularLocation>
</comment>
<feature type="region of interest" description="Disordered" evidence="4">
    <location>
        <begin position="616"/>
        <end position="649"/>
    </location>
</feature>
<dbReference type="STRING" id="1348612.A0A397J1A5"/>
<feature type="region of interest" description="Disordered" evidence="4">
    <location>
        <begin position="331"/>
        <end position="359"/>
    </location>
</feature>
<dbReference type="OrthoDB" id="277439at2759"/>
<reference evidence="5 6" key="1">
    <citation type="submission" date="2018-08" db="EMBL/GenBank/DDBJ databases">
        <title>Genome and evolution of the arbuscular mycorrhizal fungus Diversispora epigaea (formerly Glomus versiforme) and its bacterial endosymbionts.</title>
        <authorList>
            <person name="Sun X."/>
            <person name="Fei Z."/>
            <person name="Harrison M."/>
        </authorList>
    </citation>
    <scope>NUCLEOTIDE SEQUENCE [LARGE SCALE GENOMIC DNA]</scope>
    <source>
        <strain evidence="5 6">IT104</strain>
    </source>
</reference>
<feature type="compositionally biased region" description="Basic and acidic residues" evidence="4">
    <location>
        <begin position="505"/>
        <end position="519"/>
    </location>
</feature>
<dbReference type="EMBL" id="PQFF01000143">
    <property type="protein sequence ID" value="RHZ79054.1"/>
    <property type="molecule type" value="Genomic_DNA"/>
</dbReference>
<feature type="compositionally biased region" description="Low complexity" evidence="4">
    <location>
        <begin position="1"/>
        <end position="10"/>
    </location>
</feature>
<evidence type="ECO:0000313" key="5">
    <source>
        <dbReference type="EMBL" id="RHZ79054.1"/>
    </source>
</evidence>
<comment type="caution">
    <text evidence="5">The sequence shown here is derived from an EMBL/GenBank/DDBJ whole genome shotgun (WGS) entry which is preliminary data.</text>
</comment>
<proteinExistence type="predicted"/>